<protein>
    <submittedName>
        <fullName evidence="1">Interferon-induced protein 44</fullName>
    </submittedName>
</protein>
<comment type="caution">
    <text evidence="1">The sequence shown here is derived from an EMBL/GenBank/DDBJ whole genome shotgun (WGS) entry which is preliminary data.</text>
</comment>
<keyword evidence="2" id="KW-1185">Reference proteome</keyword>
<evidence type="ECO:0000313" key="1">
    <source>
        <dbReference type="EMBL" id="PIK42927.1"/>
    </source>
</evidence>
<dbReference type="PANTHER" id="PTHR31912">
    <property type="entry name" value="IP13529P"/>
    <property type="match status" value="1"/>
</dbReference>
<dbReference type="AlphaFoldDB" id="A0A2G8K4I1"/>
<organism evidence="1 2">
    <name type="scientific">Stichopus japonicus</name>
    <name type="common">Sea cucumber</name>
    <dbReference type="NCBI Taxonomy" id="307972"/>
    <lineage>
        <taxon>Eukaryota</taxon>
        <taxon>Metazoa</taxon>
        <taxon>Echinodermata</taxon>
        <taxon>Eleutherozoa</taxon>
        <taxon>Echinozoa</taxon>
        <taxon>Holothuroidea</taxon>
        <taxon>Aspidochirotacea</taxon>
        <taxon>Aspidochirotida</taxon>
        <taxon>Stichopodidae</taxon>
        <taxon>Apostichopus</taxon>
    </lineage>
</organism>
<accession>A0A2G8K4I1</accession>
<evidence type="ECO:0000313" key="2">
    <source>
        <dbReference type="Proteomes" id="UP000230750"/>
    </source>
</evidence>
<sequence length="720" mass="82892">MNNGQTVECPYVSCKRRYHKKATFCVHLSRCHRNWCAKRVKNAHKSFRFDAVISETANNYDVETGNANKPTTAEESLDMEFGETEHDNVIEVESNSDQSKGEFLKSFALFLLKLQGKQLVPESTVQIIVEELRNIHDICLESLKVRLTAKLRAENICNDRIHSLLDDLNLGNEWDVALDSKKGELRSKHSRKEYFKSLNFVSPEAVPLGRDISGKMHYCHYVPILQTIKVLIDNDLIPIKSDRRANNMQLPVFTDITDGKIFKENTLFGSEENALSVILFQDAFEVVNPLGSAKKKHKILAVYFTLGNIPPQYRSQLNFSQVSHMLWESAEVPPNMTRCVEHLQQSGEDSFEGIKFNSLFNNLNYFHVCNPGLPPCLGHDLFEGVVDYDLKLYIDYWVNQRHWFTYQDLNRKLELFKFTGSDINNKPAQINSNKSRLGGNAVENWCLLKLLPILVGQQILDKSDNVWKQFLRLREIVQLVCAPQISWDEIVYLKVLIEEYHEERKQIFPDVKLRPKHHFLCHYPELTVKFGPLIRVWTLRFESKHSYFKRCARNCHNFVNVTHTLSERHQQLQAYNSAGSMFPEKNFIEKGEQLNPEIFSPEIRASLQSKELQVDSATVSNKLKVYGTQYSAGLFVACKCTDSVLQFGCILLTLLCNNDAFLVVKLHNATLLEELGVYLLQPSNDIDCLKVSELCDYYPLSAYPVQGRLLLPLKHNCFHS</sequence>
<name>A0A2G8K4I1_STIJA</name>
<dbReference type="Proteomes" id="UP000230750">
    <property type="component" value="Unassembled WGS sequence"/>
</dbReference>
<dbReference type="PANTHER" id="PTHR31912:SF35">
    <property type="entry name" value="C2H2-TYPE DOMAIN-CONTAINING PROTEIN"/>
    <property type="match status" value="1"/>
</dbReference>
<dbReference type="OrthoDB" id="9995178at2759"/>
<proteinExistence type="predicted"/>
<gene>
    <name evidence="1" type="ORF">BSL78_20230</name>
</gene>
<reference evidence="1 2" key="1">
    <citation type="journal article" date="2017" name="PLoS Biol.">
        <title>The sea cucumber genome provides insights into morphological evolution and visceral regeneration.</title>
        <authorList>
            <person name="Zhang X."/>
            <person name="Sun L."/>
            <person name="Yuan J."/>
            <person name="Sun Y."/>
            <person name="Gao Y."/>
            <person name="Zhang L."/>
            <person name="Li S."/>
            <person name="Dai H."/>
            <person name="Hamel J.F."/>
            <person name="Liu C."/>
            <person name="Yu Y."/>
            <person name="Liu S."/>
            <person name="Lin W."/>
            <person name="Guo K."/>
            <person name="Jin S."/>
            <person name="Xu P."/>
            <person name="Storey K.B."/>
            <person name="Huan P."/>
            <person name="Zhang T."/>
            <person name="Zhou Y."/>
            <person name="Zhang J."/>
            <person name="Lin C."/>
            <person name="Li X."/>
            <person name="Xing L."/>
            <person name="Huo D."/>
            <person name="Sun M."/>
            <person name="Wang L."/>
            <person name="Mercier A."/>
            <person name="Li F."/>
            <person name="Yang H."/>
            <person name="Xiang J."/>
        </authorList>
    </citation>
    <scope>NUCLEOTIDE SEQUENCE [LARGE SCALE GENOMIC DNA]</scope>
    <source>
        <strain evidence="1">Shaxun</strain>
        <tissue evidence="1">Muscle</tissue>
    </source>
</reference>
<dbReference type="EMBL" id="MRZV01000892">
    <property type="protein sequence ID" value="PIK42927.1"/>
    <property type="molecule type" value="Genomic_DNA"/>
</dbReference>